<dbReference type="PANTHER" id="PTHR37419:SF1">
    <property type="entry name" value="SERINE_THREONINE-PROTEIN KINASE TOXIN HIPA"/>
    <property type="match status" value="1"/>
</dbReference>
<dbReference type="RefSeq" id="WP_053937234.1">
    <property type="nucleotide sequence ID" value="NZ_LAQT01000005.1"/>
</dbReference>
<evidence type="ECO:0000313" key="6">
    <source>
        <dbReference type="EMBL" id="KPC53739.1"/>
    </source>
</evidence>
<gene>
    <name evidence="6" type="primary">hipA_2</name>
    <name evidence="6" type="ORF">WG78_07845</name>
</gene>
<dbReference type="STRING" id="857265.WG78_07845"/>
<keyword evidence="2 6" id="KW-0808">Transferase</keyword>
<dbReference type="EC" id="2.7.11.1" evidence="6"/>
<evidence type="ECO:0000256" key="3">
    <source>
        <dbReference type="ARBA" id="ARBA00022777"/>
    </source>
</evidence>
<dbReference type="PANTHER" id="PTHR37419">
    <property type="entry name" value="SERINE/THREONINE-PROTEIN KINASE TOXIN HIPA"/>
    <property type="match status" value="1"/>
</dbReference>
<proteinExistence type="inferred from homology"/>
<organism evidence="6 7">
    <name type="scientific">Amantichitinum ursilacus</name>
    <dbReference type="NCBI Taxonomy" id="857265"/>
    <lineage>
        <taxon>Bacteria</taxon>
        <taxon>Pseudomonadati</taxon>
        <taxon>Pseudomonadota</taxon>
        <taxon>Betaproteobacteria</taxon>
        <taxon>Neisseriales</taxon>
        <taxon>Chitinibacteraceae</taxon>
        <taxon>Amantichitinum</taxon>
    </lineage>
</organism>
<keyword evidence="7" id="KW-1185">Reference proteome</keyword>
<comment type="similarity">
    <text evidence="1">Belongs to the HipA Ser/Thr kinase family.</text>
</comment>
<feature type="domain" description="HipA-like C-terminal" evidence="4">
    <location>
        <begin position="150"/>
        <end position="393"/>
    </location>
</feature>
<evidence type="ECO:0000256" key="1">
    <source>
        <dbReference type="ARBA" id="ARBA00010164"/>
    </source>
</evidence>
<reference evidence="6 7" key="1">
    <citation type="submission" date="2015-07" db="EMBL/GenBank/DDBJ databases">
        <title>Draft genome sequence of the Amantichitinum ursilacus IGB-41, a new chitin-degrading bacterium.</title>
        <authorList>
            <person name="Kirstahler P."/>
            <person name="Guenther M."/>
            <person name="Grumaz C."/>
            <person name="Rupp S."/>
            <person name="Zibek S."/>
            <person name="Sohn K."/>
        </authorList>
    </citation>
    <scope>NUCLEOTIDE SEQUENCE [LARGE SCALE GENOMIC DNA]</scope>
    <source>
        <strain evidence="6 7">IGB-41</strain>
    </source>
</reference>
<dbReference type="Pfam" id="PF13657">
    <property type="entry name" value="Couple_hipA"/>
    <property type="match status" value="1"/>
</dbReference>
<evidence type="ECO:0000259" key="5">
    <source>
        <dbReference type="Pfam" id="PF13657"/>
    </source>
</evidence>
<name>A0A0N0XJM9_9NEIS</name>
<evidence type="ECO:0000259" key="4">
    <source>
        <dbReference type="Pfam" id="PF07804"/>
    </source>
</evidence>
<dbReference type="NCBIfam" id="TIGR03071">
    <property type="entry name" value="couple_hipA"/>
    <property type="match status" value="1"/>
</dbReference>
<keyword evidence="3 6" id="KW-0418">Kinase</keyword>
<dbReference type="GO" id="GO:0005829">
    <property type="term" value="C:cytosol"/>
    <property type="evidence" value="ECO:0007669"/>
    <property type="project" value="TreeGrafter"/>
</dbReference>
<protein>
    <submittedName>
        <fullName evidence="6">Serine/threonine-protein kinase HipA</fullName>
        <ecNumber evidence="6">2.7.11.1</ecNumber>
    </submittedName>
</protein>
<dbReference type="Pfam" id="PF07804">
    <property type="entry name" value="HipA_C"/>
    <property type="match status" value="1"/>
</dbReference>
<evidence type="ECO:0000313" key="7">
    <source>
        <dbReference type="Proteomes" id="UP000037939"/>
    </source>
</evidence>
<dbReference type="OrthoDB" id="9805913at2"/>
<sequence>MKLDAHINDQPIGALHFDEESRRFAFEYAATWLARVDHFPLSPVLASEQLAALSEERASAAVRQFFQNLLPEGQALEDVANANRVSKTNLFAILRVIGRETAGALAMTADDDGVVAATMPGRLVTEAELSSRIRARAQLPLSVWDGRMRLSIAGVQDKVALYVRDDAWFLSNAARQASTHIFKPDPQQPALAHLTTNEFFCMKLAQAAGLTVAECDLIHVPEPVLVIKRFDRQLQTDGEVTRLYVIDGCQLLGLPADYKYEHNMGSGQDVQHIRDGASLPWLFRSAGDHFSRPIERMTFLLPWLLIQVLLGNNDAHAKNLSFFVDSSGLWPTPSYDLVCTEIHQGLDQEMAMAVGDAFVYEALTPYEWAHFAHLCQIPRALLVQQMRHWAKAVRAVLESTRLLVTAKGGDEDCIERITAFVAARCDRMQQDADAVKQLSRDLF</sequence>
<feature type="domain" description="HipA N-terminal subdomain 1" evidence="5">
    <location>
        <begin position="3"/>
        <end position="107"/>
    </location>
</feature>
<evidence type="ECO:0000256" key="2">
    <source>
        <dbReference type="ARBA" id="ARBA00022679"/>
    </source>
</evidence>
<dbReference type="InterPro" id="IPR052028">
    <property type="entry name" value="HipA_Ser/Thr_kinase"/>
</dbReference>
<dbReference type="InterPro" id="IPR017508">
    <property type="entry name" value="HipA_N1"/>
</dbReference>
<accession>A0A0N0XJM9</accession>
<comment type="caution">
    <text evidence="6">The sequence shown here is derived from an EMBL/GenBank/DDBJ whole genome shotgun (WGS) entry which is preliminary data.</text>
</comment>
<dbReference type="AlphaFoldDB" id="A0A0N0XJM9"/>
<dbReference type="Proteomes" id="UP000037939">
    <property type="component" value="Unassembled WGS sequence"/>
</dbReference>
<dbReference type="InterPro" id="IPR012893">
    <property type="entry name" value="HipA-like_C"/>
</dbReference>
<dbReference type="EMBL" id="LAQT01000005">
    <property type="protein sequence ID" value="KPC53739.1"/>
    <property type="molecule type" value="Genomic_DNA"/>
</dbReference>
<dbReference type="GO" id="GO:0004674">
    <property type="term" value="F:protein serine/threonine kinase activity"/>
    <property type="evidence" value="ECO:0007669"/>
    <property type="project" value="UniProtKB-EC"/>
</dbReference>